<gene>
    <name evidence="2" type="ORF">M440DRAFT_1015912</name>
</gene>
<dbReference type="Proteomes" id="UP000240760">
    <property type="component" value="Unassembled WGS sequence"/>
</dbReference>
<keyword evidence="3" id="KW-1185">Reference proteome</keyword>
<feature type="region of interest" description="Disordered" evidence="1">
    <location>
        <begin position="92"/>
        <end position="155"/>
    </location>
</feature>
<proteinExistence type="predicted"/>
<reference evidence="2 3" key="1">
    <citation type="submission" date="2016-07" db="EMBL/GenBank/DDBJ databases">
        <title>Multiple horizontal gene transfer events from other fungi enriched the ability of initially mycotrophic Trichoderma (Ascomycota) to feed on dead plant biomass.</title>
        <authorList>
            <consortium name="DOE Joint Genome Institute"/>
            <person name="Aerts A."/>
            <person name="Atanasova L."/>
            <person name="Chenthamara K."/>
            <person name="Zhang J."/>
            <person name="Grujic M."/>
            <person name="Henrissat B."/>
            <person name="Kuo A."/>
            <person name="Salamov A."/>
            <person name="Lipzen A."/>
            <person name="Labutti K."/>
            <person name="Barry K."/>
            <person name="Miao Y."/>
            <person name="Rahimi M.J."/>
            <person name="Shen Q."/>
            <person name="Grigoriev I.V."/>
            <person name="Kubicek C.P."/>
            <person name="Druzhinina I.S."/>
        </authorList>
    </citation>
    <scope>NUCLEOTIDE SEQUENCE [LARGE SCALE GENOMIC DNA]</scope>
    <source>
        <strain evidence="2 3">ATCC 18648</strain>
    </source>
</reference>
<feature type="compositionally biased region" description="Polar residues" evidence="1">
    <location>
        <begin position="126"/>
        <end position="144"/>
    </location>
</feature>
<evidence type="ECO:0000313" key="3">
    <source>
        <dbReference type="Proteomes" id="UP000240760"/>
    </source>
</evidence>
<organism evidence="2 3">
    <name type="scientific">Trichoderma longibrachiatum ATCC 18648</name>
    <dbReference type="NCBI Taxonomy" id="983965"/>
    <lineage>
        <taxon>Eukaryota</taxon>
        <taxon>Fungi</taxon>
        <taxon>Dikarya</taxon>
        <taxon>Ascomycota</taxon>
        <taxon>Pezizomycotina</taxon>
        <taxon>Sordariomycetes</taxon>
        <taxon>Hypocreomycetidae</taxon>
        <taxon>Hypocreales</taxon>
        <taxon>Hypocreaceae</taxon>
        <taxon>Trichoderma</taxon>
    </lineage>
</organism>
<dbReference type="EMBL" id="KZ679126">
    <property type="protein sequence ID" value="PTB81450.1"/>
    <property type="molecule type" value="Genomic_DNA"/>
</dbReference>
<dbReference type="AlphaFoldDB" id="A0A2T4CIR6"/>
<sequence length="155" mass="17755">MYLWMPPSIRRLSHFTLLFRLYPLARQGGYSCCLRLLHNDVVLRRNPAQTATIFFFQSLLSHLLSCSIRCPIRPTGSWLGIRRGRRASLWEASERAKNPKSTPYLRKPKTLPRCCGEPSDTPDLAATSTPLPLQPRPDNSSTWLPATRRHKSKLD</sequence>
<accession>A0A2T4CIR6</accession>
<protein>
    <submittedName>
        <fullName evidence="2">Uncharacterized protein</fullName>
    </submittedName>
</protein>
<name>A0A2T4CIR6_TRILO</name>
<evidence type="ECO:0000313" key="2">
    <source>
        <dbReference type="EMBL" id="PTB81450.1"/>
    </source>
</evidence>
<evidence type="ECO:0000256" key="1">
    <source>
        <dbReference type="SAM" id="MobiDB-lite"/>
    </source>
</evidence>